<accession>A0A183P692</accession>
<organism evidence="2 3">
    <name type="scientific">Schistosoma mattheei</name>
    <dbReference type="NCBI Taxonomy" id="31246"/>
    <lineage>
        <taxon>Eukaryota</taxon>
        <taxon>Metazoa</taxon>
        <taxon>Spiralia</taxon>
        <taxon>Lophotrochozoa</taxon>
        <taxon>Platyhelminthes</taxon>
        <taxon>Trematoda</taxon>
        <taxon>Digenea</taxon>
        <taxon>Strigeidida</taxon>
        <taxon>Schistosomatoidea</taxon>
        <taxon>Schistosomatidae</taxon>
        <taxon>Schistosoma</taxon>
    </lineage>
</organism>
<dbReference type="Proteomes" id="UP000269396">
    <property type="component" value="Unassembled WGS sequence"/>
</dbReference>
<protein>
    <submittedName>
        <fullName evidence="2">Uncharacterized protein</fullName>
    </submittedName>
</protein>
<proteinExistence type="predicted"/>
<name>A0A183P692_9TREM</name>
<dbReference type="AlphaFoldDB" id="A0A183P692"/>
<sequence length="83" mass="9197">MQEWWNSGIEHFEEFLNRPSDIEAGHTNLLIDVSPPTTEEVWMVISQMKIGKSVGPDNIPADSSKSDTVVTKRVASGSTEQIP</sequence>
<reference evidence="2 3" key="1">
    <citation type="submission" date="2018-11" db="EMBL/GenBank/DDBJ databases">
        <authorList>
            <consortium name="Pathogen Informatics"/>
        </authorList>
    </citation>
    <scope>NUCLEOTIDE SEQUENCE [LARGE SCALE GENOMIC DNA]</scope>
    <source>
        <strain>Denwood</strain>
        <strain evidence="3">Zambia</strain>
    </source>
</reference>
<evidence type="ECO:0000256" key="1">
    <source>
        <dbReference type="SAM" id="MobiDB-lite"/>
    </source>
</evidence>
<evidence type="ECO:0000313" key="3">
    <source>
        <dbReference type="Proteomes" id="UP000269396"/>
    </source>
</evidence>
<feature type="region of interest" description="Disordered" evidence="1">
    <location>
        <begin position="55"/>
        <end position="83"/>
    </location>
</feature>
<gene>
    <name evidence="2" type="ORF">SMTD_LOCUS9878</name>
</gene>
<keyword evidence="3" id="KW-1185">Reference proteome</keyword>
<dbReference type="EMBL" id="UZAL01030069">
    <property type="protein sequence ID" value="VDP51946.1"/>
    <property type="molecule type" value="Genomic_DNA"/>
</dbReference>
<evidence type="ECO:0000313" key="2">
    <source>
        <dbReference type="EMBL" id="VDP51946.1"/>
    </source>
</evidence>